<evidence type="ECO:0000313" key="2">
    <source>
        <dbReference type="EMBL" id="CAK0889476.1"/>
    </source>
</evidence>
<feature type="compositionally biased region" description="Basic and acidic residues" evidence="1">
    <location>
        <begin position="1"/>
        <end position="25"/>
    </location>
</feature>
<evidence type="ECO:0000256" key="1">
    <source>
        <dbReference type="SAM" id="MobiDB-lite"/>
    </source>
</evidence>
<name>A0ABN9WRU5_9DINO</name>
<organism evidence="2 3">
    <name type="scientific">Prorocentrum cordatum</name>
    <dbReference type="NCBI Taxonomy" id="2364126"/>
    <lineage>
        <taxon>Eukaryota</taxon>
        <taxon>Sar</taxon>
        <taxon>Alveolata</taxon>
        <taxon>Dinophyceae</taxon>
        <taxon>Prorocentrales</taxon>
        <taxon>Prorocentraceae</taxon>
        <taxon>Prorocentrum</taxon>
    </lineage>
</organism>
<proteinExistence type="predicted"/>
<dbReference type="Proteomes" id="UP001189429">
    <property type="component" value="Unassembled WGS sequence"/>
</dbReference>
<accession>A0ABN9WRU5</accession>
<protein>
    <submittedName>
        <fullName evidence="2">Uncharacterized protein</fullName>
    </submittedName>
</protein>
<reference evidence="2" key="1">
    <citation type="submission" date="2023-10" db="EMBL/GenBank/DDBJ databases">
        <authorList>
            <person name="Chen Y."/>
            <person name="Shah S."/>
            <person name="Dougan E. K."/>
            <person name="Thang M."/>
            <person name="Chan C."/>
        </authorList>
    </citation>
    <scope>NUCLEOTIDE SEQUENCE [LARGE SCALE GENOMIC DNA]</scope>
</reference>
<feature type="compositionally biased region" description="Polar residues" evidence="1">
    <location>
        <begin position="98"/>
        <end position="111"/>
    </location>
</feature>
<evidence type="ECO:0000313" key="3">
    <source>
        <dbReference type="Proteomes" id="UP001189429"/>
    </source>
</evidence>
<sequence length="174" mass="18972">MEEATGERGRAREDQQRPDSAEKLFELSASGARPQDGLPLGQFVFHRGSSICSEPHRWRTLREFQPEAPPGDILGGRRHAHSDSPWRRAQHGGGTVERPSSTRQSEGQPSAAQAAPLGPCEKSPTGSPRLPLPRERSLPPPRSTGKVACRRKKVASLGRGGLQPKMVHIRGVIM</sequence>
<dbReference type="EMBL" id="CAUYUJ010019215">
    <property type="protein sequence ID" value="CAK0889476.1"/>
    <property type="molecule type" value="Genomic_DNA"/>
</dbReference>
<gene>
    <name evidence="2" type="ORF">PCOR1329_LOCUS69989</name>
</gene>
<feature type="region of interest" description="Disordered" evidence="1">
    <location>
        <begin position="62"/>
        <end position="161"/>
    </location>
</feature>
<comment type="caution">
    <text evidence="2">The sequence shown here is derived from an EMBL/GenBank/DDBJ whole genome shotgun (WGS) entry which is preliminary data.</text>
</comment>
<keyword evidence="3" id="KW-1185">Reference proteome</keyword>
<feature type="region of interest" description="Disordered" evidence="1">
    <location>
        <begin position="1"/>
        <end position="42"/>
    </location>
</feature>